<evidence type="ECO:0000313" key="2">
    <source>
        <dbReference type="EMBL" id="MFB9472812.1"/>
    </source>
</evidence>
<dbReference type="Proteomes" id="UP001589568">
    <property type="component" value="Unassembled WGS sequence"/>
</dbReference>
<feature type="domain" description="UbiC transcription regulator-associated" evidence="1">
    <location>
        <begin position="39"/>
        <end position="180"/>
    </location>
</feature>
<dbReference type="Gene3D" id="3.40.1410.10">
    <property type="entry name" value="Chorismate lyase-like"/>
    <property type="match status" value="1"/>
</dbReference>
<reference evidence="2 3" key="1">
    <citation type="submission" date="2024-09" db="EMBL/GenBank/DDBJ databases">
        <authorList>
            <person name="Sun Q."/>
            <person name="Mori K."/>
        </authorList>
    </citation>
    <scope>NUCLEOTIDE SEQUENCE [LARGE SCALE GENOMIC DNA]</scope>
    <source>
        <strain evidence="2 3">JCM 3324</strain>
    </source>
</reference>
<keyword evidence="3" id="KW-1185">Reference proteome</keyword>
<accession>A0ABV5NR68</accession>
<evidence type="ECO:0000313" key="3">
    <source>
        <dbReference type="Proteomes" id="UP001589568"/>
    </source>
</evidence>
<dbReference type="RefSeq" id="WP_345387099.1">
    <property type="nucleotide sequence ID" value="NZ_BAAAXS010000001.1"/>
</dbReference>
<protein>
    <submittedName>
        <fullName evidence="2">GntR family transcriptional regulator</fullName>
    </submittedName>
</protein>
<dbReference type="Pfam" id="PF07702">
    <property type="entry name" value="UTRA"/>
    <property type="match status" value="1"/>
</dbReference>
<dbReference type="InterPro" id="IPR028978">
    <property type="entry name" value="Chorismate_lyase_/UTRA_dom_sf"/>
</dbReference>
<comment type="caution">
    <text evidence="2">The sequence shown here is derived from an EMBL/GenBank/DDBJ whole genome shotgun (WGS) entry which is preliminary data.</text>
</comment>
<dbReference type="SUPFAM" id="SSF64288">
    <property type="entry name" value="Chorismate lyase-like"/>
    <property type="match status" value="1"/>
</dbReference>
<dbReference type="InterPro" id="IPR050679">
    <property type="entry name" value="Bact_HTH_transcr_reg"/>
</dbReference>
<name>A0ABV5NR68_9ACTN</name>
<dbReference type="PANTHER" id="PTHR44846">
    <property type="entry name" value="MANNOSYL-D-GLYCERATE TRANSPORT/METABOLISM SYSTEM REPRESSOR MNGR-RELATED"/>
    <property type="match status" value="1"/>
</dbReference>
<proteinExistence type="predicted"/>
<dbReference type="PANTHER" id="PTHR44846:SF17">
    <property type="entry name" value="GNTR-FAMILY TRANSCRIPTIONAL REGULATOR"/>
    <property type="match status" value="1"/>
</dbReference>
<organism evidence="2 3">
    <name type="scientific">Nonomuraea salmonea</name>
    <dbReference type="NCBI Taxonomy" id="46181"/>
    <lineage>
        <taxon>Bacteria</taxon>
        <taxon>Bacillati</taxon>
        <taxon>Actinomycetota</taxon>
        <taxon>Actinomycetes</taxon>
        <taxon>Streptosporangiales</taxon>
        <taxon>Streptosporangiaceae</taxon>
        <taxon>Nonomuraea</taxon>
    </lineage>
</organism>
<dbReference type="InterPro" id="IPR011663">
    <property type="entry name" value="UTRA"/>
</dbReference>
<gene>
    <name evidence="2" type="ORF">ACFFR3_25215</name>
</gene>
<dbReference type="EMBL" id="JBHMCF010000029">
    <property type="protein sequence ID" value="MFB9472812.1"/>
    <property type="molecule type" value="Genomic_DNA"/>
</dbReference>
<dbReference type="SMART" id="SM00866">
    <property type="entry name" value="UTRA"/>
    <property type="match status" value="1"/>
</dbReference>
<sequence length="192" mass="20800">MEVTEGTNAGARRVLVRRALPTEPAVRASKSLFLAEAERQGLEAGRRMLYVGEEPAPDHVAACLRVPPGTGVIARRKLLTASGVPVRVATSFFRADLFAGTRIAEPGFVRPSLQSALVALGHEFGRAEETLVARPPTAFERETLELAEGEWVVQVLRTGYSTDDVPVHALETICAATRHVFTVTQVTGHDEF</sequence>
<evidence type="ECO:0000259" key="1">
    <source>
        <dbReference type="SMART" id="SM00866"/>
    </source>
</evidence>